<dbReference type="AlphaFoldDB" id="A0A0A9F556"/>
<dbReference type="EMBL" id="GBRH01191542">
    <property type="protein sequence ID" value="JAE06354.1"/>
    <property type="molecule type" value="Transcribed_RNA"/>
</dbReference>
<reference evidence="1" key="1">
    <citation type="submission" date="2014-09" db="EMBL/GenBank/DDBJ databases">
        <authorList>
            <person name="Magalhaes I.L.F."/>
            <person name="Oliveira U."/>
            <person name="Santos F.R."/>
            <person name="Vidigal T.H.D.A."/>
            <person name="Brescovit A.D."/>
            <person name="Santos A.J."/>
        </authorList>
    </citation>
    <scope>NUCLEOTIDE SEQUENCE</scope>
    <source>
        <tissue evidence="1">Shoot tissue taken approximately 20 cm above the soil surface</tissue>
    </source>
</reference>
<proteinExistence type="predicted"/>
<name>A0A0A9F556_ARUDO</name>
<sequence length="55" mass="6339">MRCTEVHQDIYPRNEMLQSSVTLESAKHQRSSAADNWIPARTVRKGLFDLSYLST</sequence>
<reference evidence="1" key="2">
    <citation type="journal article" date="2015" name="Data Brief">
        <title>Shoot transcriptome of the giant reed, Arundo donax.</title>
        <authorList>
            <person name="Barrero R.A."/>
            <person name="Guerrero F.D."/>
            <person name="Moolhuijzen P."/>
            <person name="Goolsby J.A."/>
            <person name="Tidwell J."/>
            <person name="Bellgard S.E."/>
            <person name="Bellgard M.I."/>
        </authorList>
    </citation>
    <scope>NUCLEOTIDE SEQUENCE</scope>
    <source>
        <tissue evidence="1">Shoot tissue taken approximately 20 cm above the soil surface</tissue>
    </source>
</reference>
<accession>A0A0A9F556</accession>
<protein>
    <submittedName>
        <fullName evidence="1">Uncharacterized protein</fullName>
    </submittedName>
</protein>
<organism evidence="1">
    <name type="scientific">Arundo donax</name>
    <name type="common">Giant reed</name>
    <name type="synonym">Donax arundinaceus</name>
    <dbReference type="NCBI Taxonomy" id="35708"/>
    <lineage>
        <taxon>Eukaryota</taxon>
        <taxon>Viridiplantae</taxon>
        <taxon>Streptophyta</taxon>
        <taxon>Embryophyta</taxon>
        <taxon>Tracheophyta</taxon>
        <taxon>Spermatophyta</taxon>
        <taxon>Magnoliopsida</taxon>
        <taxon>Liliopsida</taxon>
        <taxon>Poales</taxon>
        <taxon>Poaceae</taxon>
        <taxon>PACMAD clade</taxon>
        <taxon>Arundinoideae</taxon>
        <taxon>Arundineae</taxon>
        <taxon>Arundo</taxon>
    </lineage>
</organism>
<evidence type="ECO:0000313" key="1">
    <source>
        <dbReference type="EMBL" id="JAE06354.1"/>
    </source>
</evidence>